<dbReference type="PROSITE" id="PS51212">
    <property type="entry name" value="WSC"/>
    <property type="match status" value="1"/>
</dbReference>
<evidence type="ECO:0000256" key="4">
    <source>
        <dbReference type="ARBA" id="ARBA00022989"/>
    </source>
</evidence>
<dbReference type="PANTHER" id="PTHR24269">
    <property type="entry name" value="KREMEN PROTEIN"/>
    <property type="match status" value="1"/>
</dbReference>
<keyword evidence="6" id="KW-0325">Glycoprotein</keyword>
<sequence>MFFNIRENLVRQMKNILILISALHVTNGQAVSTSGQLFAYHGDFRGAIPFDSLEASSVNVCATFCASKSNQCTCFSYNTLKECRLLESAIDGAVIAVPDLEYVLYCNTDVDIYVHNYIGCYGDTGDRDLPYNTNKPPYLTPQVCIDTCRNLNQGFLYAAVQFGTDCFCGTSYGKYGPSTSCTYTCEGDPQQTCGGFNGNEIYAI</sequence>
<dbReference type="AlphaFoldDB" id="A0A8S4PUT5"/>
<dbReference type="GO" id="GO:0005886">
    <property type="term" value="C:plasma membrane"/>
    <property type="evidence" value="ECO:0007669"/>
    <property type="project" value="TreeGrafter"/>
</dbReference>
<feature type="domain" description="WSC" evidence="7">
    <location>
        <begin position="114"/>
        <end position="204"/>
    </location>
</feature>
<proteinExistence type="predicted"/>
<evidence type="ECO:0000313" key="8">
    <source>
        <dbReference type="EMBL" id="CAH1797852.1"/>
    </source>
</evidence>
<accession>A0A8S4PUT5</accession>
<evidence type="ECO:0000256" key="6">
    <source>
        <dbReference type="ARBA" id="ARBA00023180"/>
    </source>
</evidence>
<evidence type="ECO:0000256" key="5">
    <source>
        <dbReference type="ARBA" id="ARBA00023136"/>
    </source>
</evidence>
<keyword evidence="3" id="KW-0732">Signal</keyword>
<evidence type="ECO:0000313" key="9">
    <source>
        <dbReference type="Proteomes" id="UP000749559"/>
    </source>
</evidence>
<dbReference type="OrthoDB" id="2019572at2759"/>
<organism evidence="8 9">
    <name type="scientific">Owenia fusiformis</name>
    <name type="common">Polychaete worm</name>
    <dbReference type="NCBI Taxonomy" id="6347"/>
    <lineage>
        <taxon>Eukaryota</taxon>
        <taxon>Metazoa</taxon>
        <taxon>Spiralia</taxon>
        <taxon>Lophotrochozoa</taxon>
        <taxon>Annelida</taxon>
        <taxon>Polychaeta</taxon>
        <taxon>Sedentaria</taxon>
        <taxon>Canalipalpata</taxon>
        <taxon>Sabellida</taxon>
        <taxon>Oweniida</taxon>
        <taxon>Oweniidae</taxon>
        <taxon>Owenia</taxon>
    </lineage>
</organism>
<comment type="subcellular location">
    <subcellularLocation>
        <location evidence="1">Membrane</location>
        <topology evidence="1">Single-pass membrane protein</topology>
    </subcellularLocation>
</comment>
<evidence type="ECO:0000259" key="7">
    <source>
        <dbReference type="PROSITE" id="PS51212"/>
    </source>
</evidence>
<dbReference type="SMART" id="SM00321">
    <property type="entry name" value="WSC"/>
    <property type="match status" value="1"/>
</dbReference>
<keyword evidence="2" id="KW-0812">Transmembrane</keyword>
<comment type="caution">
    <text evidence="8">The sequence shown here is derived from an EMBL/GenBank/DDBJ whole genome shotgun (WGS) entry which is preliminary data.</text>
</comment>
<evidence type="ECO:0000256" key="2">
    <source>
        <dbReference type="ARBA" id="ARBA00022692"/>
    </source>
</evidence>
<dbReference type="Proteomes" id="UP000749559">
    <property type="component" value="Unassembled WGS sequence"/>
</dbReference>
<gene>
    <name evidence="8" type="ORF">OFUS_LOCUS22067</name>
</gene>
<keyword evidence="5" id="KW-0472">Membrane</keyword>
<dbReference type="InterPro" id="IPR051836">
    <property type="entry name" value="Kremen_rcpt"/>
</dbReference>
<reference evidence="8" key="1">
    <citation type="submission" date="2022-03" db="EMBL/GenBank/DDBJ databases">
        <authorList>
            <person name="Martin C."/>
        </authorList>
    </citation>
    <scope>NUCLEOTIDE SEQUENCE</scope>
</reference>
<dbReference type="Pfam" id="PF01822">
    <property type="entry name" value="WSC"/>
    <property type="match status" value="1"/>
</dbReference>
<evidence type="ECO:0000256" key="1">
    <source>
        <dbReference type="ARBA" id="ARBA00004167"/>
    </source>
</evidence>
<protein>
    <recommendedName>
        <fullName evidence="7">WSC domain-containing protein</fullName>
    </recommendedName>
</protein>
<dbReference type="EMBL" id="CAIIXF020000010">
    <property type="protein sequence ID" value="CAH1797852.1"/>
    <property type="molecule type" value="Genomic_DNA"/>
</dbReference>
<name>A0A8S4PUT5_OWEFU</name>
<evidence type="ECO:0000256" key="3">
    <source>
        <dbReference type="ARBA" id="ARBA00022729"/>
    </source>
</evidence>
<dbReference type="PANTHER" id="PTHR24269:SF16">
    <property type="entry name" value="PROTEIN SLG1"/>
    <property type="match status" value="1"/>
</dbReference>
<keyword evidence="4" id="KW-1133">Transmembrane helix</keyword>
<dbReference type="InterPro" id="IPR002889">
    <property type="entry name" value="WSC_carb-bd"/>
</dbReference>
<keyword evidence="9" id="KW-1185">Reference proteome</keyword>